<protein>
    <recommendedName>
        <fullName evidence="6">CS domain-containing protein</fullName>
    </recommendedName>
</protein>
<evidence type="ECO:0000256" key="3">
    <source>
        <dbReference type="ARBA" id="ARBA00022771"/>
    </source>
</evidence>
<dbReference type="Pfam" id="PF09814">
    <property type="entry name" value="HECT_2"/>
    <property type="match status" value="1"/>
</dbReference>
<evidence type="ECO:0000256" key="2">
    <source>
        <dbReference type="ARBA" id="ARBA00022723"/>
    </source>
</evidence>
<dbReference type="Gene3D" id="3.40.50.150">
    <property type="entry name" value="Vaccinia Virus protein VP39"/>
    <property type="match status" value="1"/>
</dbReference>
<dbReference type="InterPro" id="IPR042099">
    <property type="entry name" value="ANL_N_sf"/>
</dbReference>
<dbReference type="SUPFAM" id="SSF53335">
    <property type="entry name" value="S-adenosyl-L-methionine-dependent methyltransferases"/>
    <property type="match status" value="1"/>
</dbReference>
<evidence type="ECO:0000313" key="7">
    <source>
        <dbReference type="EMBL" id="GMI27746.1"/>
    </source>
</evidence>
<accession>A0A9W7L461</accession>
<keyword evidence="2" id="KW-0479">Metal-binding</keyword>
<gene>
    <name evidence="7" type="ORF">TrCOL_g12366</name>
</gene>
<dbReference type="Gene3D" id="6.10.140.2220">
    <property type="match status" value="1"/>
</dbReference>
<sequence>MVSYCSAVCQKADWKSHKKACKAAAAMAELASLSDTKVKKINDARRELEEARAMVERLKAEAEEAKAKLDIEKKENEELEEKVSEASDNVDKAMEAAPEYGDKEYWENAYKDKKRYVTGDTDTYDWYFNDYARMHPLFSSVFGKGRAVVDVGCGNSPLLSNLLDKGVINRGIGLDISPAVIEQCRENLPPSSTLEFHHHDLTMPLPENVAAPGSLHGAVDKGTLDAILSGGTSAERSTSALNDATFVILNVLSLLEAGGKFLIFTNLPPAMALDFLSSVCKDVVCVAAFDPNGGDPVKLGSGLVDPDGHTTERIKTPDGKEITASKNIHVYKLTKGTEAKASDTRAQIEALKSLHASTVSTLKTIKDDGALGSTVARARESAEEAKKETSYNELSSSVDSAARELASSVEKEMAGQKVAQELADDIASAHHNEAIGDYAKYKGKEMQGEAALVSDEGATLGTWSQSREDVTMWVDYFSNNNLKLKRDNVNVVLEPNLVTINYKREESSPFEVLEFSNPEFEEFEETTSLTLKKSTTLASNCYDSSWLIDDGKLCITLEKANAGEFWPNMNEKDGGKGTAVSRDYEKVGKAMLGEGEGAGGVIEGRRNLKAKVDLLSVGLTNAKVAFHVTKLDGGNPSSRDCAEMHRDYVALVPADLPDGLSGTDYLDFAFCYDVDEGAGMAGRGECSVEVHEGGNGGGGKRLECRLVCGSTGVVLGRSGAFVLGEGEVLVREAREGVGVTVEVQTFIKCFNVYVAGVEGGEGRGLKLGGLGGREIELVEEEGGEPLVKLSLPFNVTEGRITGQEDVLCVRLSYDEDPRVEGELSMQLDVVGDARRRTAVRDLNSIRCRFCDHPFLQGGGVKESLPLPEGFWDEISDFLACHAEESAVNFHSASWTAIRGCALEDDSVVLLHAEDCGDSVGILLVDGYGEKGAEEGEEGERISFEDINFRGERYWKCGGATVCCNRCCSVIGFASVEAPESLRLYKHRVDMGEEGESTARFGIGRFIAKEMVRHADMFCVFVFVGVCGNRRLLLNLLGWDCVVGGGEMGGGLRRAAKVLWAGEEVEEGGGGGHEEGEGGEAAAVNLFAWADMCCPDGGKGRVEGKGAGKKGGAEGGAKVKMFLSADEFEDLWGALERGRIYPRAVEAGVLQAQNFTVGEEERGETQQLSLGAQSRDEFWLDIAKDITWKQNPTTALSVDNNGIHNWFPDGTTNMSYNALDRQIEEGRGDQVAIAYHSCVGGRSREITYSELQEDVSRFAGSLRNLGVEKGDRVLLYMPMVPETAVAMLACSRIGAVHSVVFGGFAANELAVRINDSEPKVIVTADSGLERDRCIPYMPQIDAALDLATCPLPEVVVLRRPESEGRGVTYDMKAGRDHDFKELVESGPLTEPAWLSSNDPLYTIYTSGTTGDPKGVLRDTSHIVHLKYSMASYYDTHPGEAFAAFSDVGWVVGHSYIVYAPLLKGCTSVLFEGKPVGTPDAGVYWRVIEKYGVVSMFTAPTALRAIRKEDPDSELLGKYDISSLRSMFVAGERADPDTVKHFEAKVGIPVVDHWWQTESGTPMCGLQLSDVGTVGGSCGLPLPGHDIQVLDPETKEQVTEPNTLGSIAIKLPLPPGFMTTLYNNTARFKSAYLEEFPGYYSAGDAGMFDENGYIHIMERTDDAINVAGHRISTGLLEETVLIHPRVPECAVVGINDPLKGTSPICLFVSSGSPDEAELEQIGSEIIATVRERVGAVAAMRVALPVEALPKTRSGKILRNVIRKIANGEEYKLPGTIEDASVVDGIIDVLKTMEK</sequence>
<dbReference type="InterPro" id="IPR025110">
    <property type="entry name" value="AMP-bd_C"/>
</dbReference>
<dbReference type="Pfam" id="PF00501">
    <property type="entry name" value="AMP-binding"/>
    <property type="match status" value="1"/>
</dbReference>
<dbReference type="GO" id="GO:0008757">
    <property type="term" value="F:S-adenosylmethionine-dependent methyltransferase activity"/>
    <property type="evidence" value="ECO:0007669"/>
    <property type="project" value="InterPro"/>
</dbReference>
<dbReference type="SUPFAM" id="SSF49764">
    <property type="entry name" value="HSP20-like chaperones"/>
    <property type="match status" value="1"/>
</dbReference>
<keyword evidence="5" id="KW-0175">Coiled coil</keyword>
<dbReference type="Gene3D" id="2.60.40.790">
    <property type="match status" value="1"/>
</dbReference>
<feature type="domain" description="CS" evidence="6">
    <location>
        <begin position="456"/>
        <end position="570"/>
    </location>
</feature>
<dbReference type="EMBL" id="BRYA01000648">
    <property type="protein sequence ID" value="GMI27746.1"/>
    <property type="molecule type" value="Genomic_DNA"/>
</dbReference>
<dbReference type="InterPro" id="IPR019193">
    <property type="entry name" value="UBQ-conj_enz_E2-bd_prot"/>
</dbReference>
<dbReference type="InterPro" id="IPR000873">
    <property type="entry name" value="AMP-dep_synth/lig_dom"/>
</dbReference>
<dbReference type="Proteomes" id="UP001165065">
    <property type="component" value="Unassembled WGS sequence"/>
</dbReference>
<dbReference type="Pfam" id="PF13847">
    <property type="entry name" value="Methyltransf_31"/>
    <property type="match status" value="1"/>
</dbReference>
<evidence type="ECO:0000256" key="5">
    <source>
        <dbReference type="SAM" id="Coils"/>
    </source>
</evidence>
<organism evidence="7 8">
    <name type="scientific">Triparma columacea</name>
    <dbReference type="NCBI Taxonomy" id="722753"/>
    <lineage>
        <taxon>Eukaryota</taxon>
        <taxon>Sar</taxon>
        <taxon>Stramenopiles</taxon>
        <taxon>Ochrophyta</taxon>
        <taxon>Bolidophyceae</taxon>
        <taxon>Parmales</taxon>
        <taxon>Triparmaceae</taxon>
        <taxon>Triparma</taxon>
    </lineage>
</organism>
<dbReference type="Pfam" id="PF13193">
    <property type="entry name" value="AMP-binding_C"/>
    <property type="match status" value="1"/>
</dbReference>
<dbReference type="PROSITE" id="PS51203">
    <property type="entry name" value="CS"/>
    <property type="match status" value="1"/>
</dbReference>
<dbReference type="Pfam" id="PF16177">
    <property type="entry name" value="ACAS_N"/>
    <property type="match status" value="1"/>
</dbReference>
<comment type="caution">
    <text evidence="7">The sequence shown here is derived from an EMBL/GenBank/DDBJ whole genome shotgun (WGS) entry which is preliminary data.</text>
</comment>
<dbReference type="GO" id="GO:0050218">
    <property type="term" value="F:propionate-CoA ligase activity"/>
    <property type="evidence" value="ECO:0007669"/>
    <property type="project" value="TreeGrafter"/>
</dbReference>
<comment type="similarity">
    <text evidence="1">Belongs to the ATP-dependent AMP-binding enzyme family.</text>
</comment>
<evidence type="ECO:0000259" key="6">
    <source>
        <dbReference type="PROSITE" id="PS51203"/>
    </source>
</evidence>
<dbReference type="InterPro" id="IPR008978">
    <property type="entry name" value="HSP20-like_chaperone"/>
</dbReference>
<dbReference type="InterPro" id="IPR007052">
    <property type="entry name" value="CS_dom"/>
</dbReference>
<dbReference type="InterPro" id="IPR032387">
    <property type="entry name" value="ACAS_N"/>
</dbReference>
<reference evidence="8" key="1">
    <citation type="journal article" date="2023" name="Commun. Biol.">
        <title>Genome analysis of Parmales, the sister group of diatoms, reveals the evolutionary specialization of diatoms from phago-mixotrophs to photoautotrophs.</title>
        <authorList>
            <person name="Ban H."/>
            <person name="Sato S."/>
            <person name="Yoshikawa S."/>
            <person name="Yamada K."/>
            <person name="Nakamura Y."/>
            <person name="Ichinomiya M."/>
            <person name="Sato N."/>
            <person name="Blanc-Mathieu R."/>
            <person name="Endo H."/>
            <person name="Kuwata A."/>
            <person name="Ogata H."/>
        </authorList>
    </citation>
    <scope>NUCLEOTIDE SEQUENCE [LARGE SCALE GENOMIC DNA]</scope>
</reference>
<keyword evidence="4" id="KW-0862">Zinc</keyword>
<keyword evidence="8" id="KW-1185">Reference proteome</keyword>
<evidence type="ECO:0000256" key="4">
    <source>
        <dbReference type="ARBA" id="ARBA00022833"/>
    </source>
</evidence>
<dbReference type="PANTHER" id="PTHR43347:SF3">
    <property type="entry name" value="ACYL-COA SYNTHETASE SHORT-CHAIN FAMILY MEMBER 3, MITOCHONDRIAL"/>
    <property type="match status" value="1"/>
</dbReference>
<dbReference type="InterPro" id="IPR029063">
    <property type="entry name" value="SAM-dependent_MTases_sf"/>
</dbReference>
<dbReference type="PANTHER" id="PTHR43347">
    <property type="entry name" value="ACYL-COA SYNTHETASE"/>
    <property type="match status" value="1"/>
</dbReference>
<dbReference type="OrthoDB" id="3352408at2759"/>
<dbReference type="CDD" id="cd06463">
    <property type="entry name" value="p23_like"/>
    <property type="match status" value="1"/>
</dbReference>
<evidence type="ECO:0000313" key="8">
    <source>
        <dbReference type="Proteomes" id="UP001165065"/>
    </source>
</evidence>
<dbReference type="InterPro" id="IPR045851">
    <property type="entry name" value="AMP-bd_C_sf"/>
</dbReference>
<name>A0A9W7L461_9STRA</name>
<keyword evidence="3" id="KW-0863">Zinc-finger</keyword>
<dbReference type="Pfam" id="PF01753">
    <property type="entry name" value="zf-MYND"/>
    <property type="match status" value="1"/>
</dbReference>
<proteinExistence type="inferred from homology"/>
<dbReference type="InterPro" id="IPR025714">
    <property type="entry name" value="Methyltranfer_dom"/>
</dbReference>
<evidence type="ECO:0000256" key="1">
    <source>
        <dbReference type="ARBA" id="ARBA00006432"/>
    </source>
</evidence>
<dbReference type="Gene3D" id="3.30.300.30">
    <property type="match status" value="1"/>
</dbReference>
<dbReference type="InterPro" id="IPR002893">
    <property type="entry name" value="Znf_MYND"/>
</dbReference>
<dbReference type="SUPFAM" id="SSF144232">
    <property type="entry name" value="HIT/MYND zinc finger-like"/>
    <property type="match status" value="1"/>
</dbReference>
<dbReference type="GO" id="GO:0008270">
    <property type="term" value="F:zinc ion binding"/>
    <property type="evidence" value="ECO:0007669"/>
    <property type="project" value="UniProtKB-KW"/>
</dbReference>
<dbReference type="SUPFAM" id="SSF56801">
    <property type="entry name" value="Acetyl-CoA synthetase-like"/>
    <property type="match status" value="1"/>
</dbReference>
<feature type="coiled-coil region" evidence="5">
    <location>
        <begin position="34"/>
        <end position="96"/>
    </location>
</feature>
<dbReference type="Gene3D" id="3.40.50.12780">
    <property type="entry name" value="N-terminal domain of ligase-like"/>
    <property type="match status" value="1"/>
</dbReference>